<dbReference type="InterPro" id="IPR001387">
    <property type="entry name" value="Cro/C1-type_HTH"/>
</dbReference>
<keyword evidence="3" id="KW-1185">Reference proteome</keyword>
<dbReference type="SMART" id="SM00530">
    <property type="entry name" value="HTH_XRE"/>
    <property type="match status" value="1"/>
</dbReference>
<evidence type="ECO:0000313" key="3">
    <source>
        <dbReference type="Proteomes" id="UP001500729"/>
    </source>
</evidence>
<dbReference type="PROSITE" id="PS50943">
    <property type="entry name" value="HTH_CROC1"/>
    <property type="match status" value="1"/>
</dbReference>
<dbReference type="CDD" id="cd00093">
    <property type="entry name" value="HTH_XRE"/>
    <property type="match status" value="1"/>
</dbReference>
<reference evidence="3" key="1">
    <citation type="journal article" date="2019" name="Int. J. Syst. Evol. Microbiol.">
        <title>The Global Catalogue of Microorganisms (GCM) 10K type strain sequencing project: providing services to taxonomists for standard genome sequencing and annotation.</title>
        <authorList>
            <consortium name="The Broad Institute Genomics Platform"/>
            <consortium name="The Broad Institute Genome Sequencing Center for Infectious Disease"/>
            <person name="Wu L."/>
            <person name="Ma J."/>
        </authorList>
    </citation>
    <scope>NUCLEOTIDE SEQUENCE [LARGE SCALE GENOMIC DNA]</scope>
    <source>
        <strain evidence="3">JCM 10303</strain>
    </source>
</reference>
<evidence type="ECO:0000313" key="2">
    <source>
        <dbReference type="EMBL" id="GAA0557478.1"/>
    </source>
</evidence>
<evidence type="ECO:0000259" key="1">
    <source>
        <dbReference type="PROSITE" id="PS50943"/>
    </source>
</evidence>
<sequence length="286" mass="31602">MLKSDATLRARQLGAELRRSRQEAGLGSQQVAEKLGISMSKISRLETGACGPKLEDVAGMLALYGVTGRARAQLLELCREIAAGERGWWQRREMSHKQRTLIELESEATRITNYESLLIPGLLQTGEYTRALLQGMGVVPENEIEDRMVTRLLRQSVLRKERAPQLVAIIYEAALRQQVGGPDVMRRQLDYLLEAASWPRVQIRVVPFSAPVHPGLDGPFLKLETADAPSVVHIAVQASSLFLEEREDIDVYNNAIKGLSKVALDARESAELIAGLAVELDRSPSA</sequence>
<dbReference type="Pfam" id="PF13560">
    <property type="entry name" value="HTH_31"/>
    <property type="match status" value="1"/>
</dbReference>
<dbReference type="EMBL" id="BAAAGS010000074">
    <property type="protein sequence ID" value="GAA0557478.1"/>
    <property type="molecule type" value="Genomic_DNA"/>
</dbReference>
<dbReference type="Pfam" id="PF19054">
    <property type="entry name" value="DUF5753"/>
    <property type="match status" value="1"/>
</dbReference>
<feature type="domain" description="HTH cro/C1-type" evidence="1">
    <location>
        <begin position="17"/>
        <end position="71"/>
    </location>
</feature>
<dbReference type="Proteomes" id="UP001500729">
    <property type="component" value="Unassembled WGS sequence"/>
</dbReference>
<gene>
    <name evidence="2" type="ORF">GCM10009533_63820</name>
</gene>
<dbReference type="Gene3D" id="1.10.260.40">
    <property type="entry name" value="lambda repressor-like DNA-binding domains"/>
    <property type="match status" value="1"/>
</dbReference>
<dbReference type="InterPro" id="IPR010982">
    <property type="entry name" value="Lambda_DNA-bd_dom_sf"/>
</dbReference>
<dbReference type="InterPro" id="IPR043917">
    <property type="entry name" value="DUF5753"/>
</dbReference>
<comment type="caution">
    <text evidence="2">The sequence shown here is derived from an EMBL/GenBank/DDBJ whole genome shotgun (WGS) entry which is preliminary data.</text>
</comment>
<dbReference type="SUPFAM" id="SSF47413">
    <property type="entry name" value="lambda repressor-like DNA-binding domains"/>
    <property type="match status" value="1"/>
</dbReference>
<name>A0ABP3P418_SACER</name>
<accession>A0ABP3P418</accession>
<protein>
    <submittedName>
        <fullName evidence="2">Helix-turn-helix transcriptional regulator</fullName>
    </submittedName>
</protein>
<proteinExistence type="predicted"/>
<dbReference type="RefSeq" id="WP_009950314.1">
    <property type="nucleotide sequence ID" value="NZ_BAAAGS010000074.1"/>
</dbReference>
<organism evidence="2 3">
    <name type="scientific">Saccharopolyspora erythraea</name>
    <name type="common">Streptomyces erythraeus</name>
    <dbReference type="NCBI Taxonomy" id="1836"/>
    <lineage>
        <taxon>Bacteria</taxon>
        <taxon>Bacillati</taxon>
        <taxon>Actinomycetota</taxon>
        <taxon>Actinomycetes</taxon>
        <taxon>Pseudonocardiales</taxon>
        <taxon>Pseudonocardiaceae</taxon>
        <taxon>Saccharopolyspora</taxon>
    </lineage>
</organism>